<dbReference type="Proteomes" id="UP000018468">
    <property type="component" value="Linkage group LG4"/>
</dbReference>
<keyword evidence="4" id="KW-1185">Reference proteome</keyword>
<feature type="compositionally biased region" description="Basic and acidic residues" evidence="1">
    <location>
        <begin position="546"/>
        <end position="556"/>
    </location>
</feature>
<feature type="compositionally biased region" description="Polar residues" evidence="1">
    <location>
        <begin position="472"/>
        <end position="482"/>
    </location>
</feature>
<dbReference type="HOGENOM" id="CLU_465089_0_0_1"/>
<feature type="region of interest" description="Disordered" evidence="1">
    <location>
        <begin position="276"/>
        <end position="356"/>
    </location>
</feature>
<dbReference type="Ensembl" id="ENSLOCT00000006937.1">
    <property type="protein sequence ID" value="ENSLOCP00000006929.1"/>
    <property type="gene ID" value="ENSLOCG00000005735.1"/>
</dbReference>
<reference evidence="4" key="1">
    <citation type="submission" date="2011-12" db="EMBL/GenBank/DDBJ databases">
        <title>The Draft Genome of Lepisosteus oculatus.</title>
        <authorList>
            <consortium name="The Broad Institute Genome Assembly &amp; Analysis Group"/>
            <consortium name="Computational R&amp;D Group"/>
            <consortium name="and Sequencing Platform"/>
            <person name="Di Palma F."/>
            <person name="Alfoldi J."/>
            <person name="Johnson J."/>
            <person name="Berlin A."/>
            <person name="Gnerre S."/>
            <person name="Jaffe D."/>
            <person name="MacCallum I."/>
            <person name="Young S."/>
            <person name="Walker B.J."/>
            <person name="Lander E.S."/>
            <person name="Lindblad-Toh K."/>
        </authorList>
    </citation>
    <scope>NUCLEOTIDE SEQUENCE [LARGE SCALE GENOMIC DNA]</scope>
</reference>
<evidence type="ECO:0000313" key="4">
    <source>
        <dbReference type="Proteomes" id="UP000018468"/>
    </source>
</evidence>
<feature type="region of interest" description="Disordered" evidence="1">
    <location>
        <begin position="1"/>
        <end position="33"/>
    </location>
</feature>
<evidence type="ECO:0000256" key="1">
    <source>
        <dbReference type="SAM" id="MobiDB-lite"/>
    </source>
</evidence>
<dbReference type="SMART" id="SM01257">
    <property type="entry name" value="KRAP_IP3R_bind"/>
    <property type="match status" value="1"/>
</dbReference>
<dbReference type="EMBL" id="AHAT01018776">
    <property type="status" value="NOT_ANNOTATED_CDS"/>
    <property type="molecule type" value="Genomic_DNA"/>
</dbReference>
<reference evidence="3" key="2">
    <citation type="submission" date="2025-08" db="UniProtKB">
        <authorList>
            <consortium name="Ensembl"/>
        </authorList>
    </citation>
    <scope>IDENTIFICATION</scope>
</reference>
<feature type="region of interest" description="Disordered" evidence="1">
    <location>
        <begin position="438"/>
        <end position="579"/>
    </location>
</feature>
<dbReference type="eggNOG" id="ENOG502QWSR">
    <property type="taxonomic scope" value="Eukaryota"/>
</dbReference>
<dbReference type="Pfam" id="PF14722">
    <property type="entry name" value="KRAP_IP3R_bind"/>
    <property type="match status" value="1"/>
</dbReference>
<dbReference type="STRING" id="7918.ENSLOCP00000006929"/>
<sequence length="579" mass="62840">METPSPSDKRRAWLRSSRAWQAPETTLTPGPQADEVFLEGNNDGKVASWLQCLGYEMPPEDANHLTLDSFPKAGNSFEDDLILGAEAIALHRGEDDPVVGVSTEKLSPFQFLNLGHSMASSGFSTATTKSASSVSQVLQMCAEDAEETLYNLGFGQDEPQITAKIPPRFFSFPSQLGGINFRLFLESQLRRIKEEDPDLSLASRFRQVEVLTAMANAFYSLYSYVSKTPVQKLAPPEFSFASPIEKISMRFSSVRSEPRSPVDRLKDTVSKMCLYTGSRDLASPGPSPRASPRKRSSLPNVVELDGATQGHPAPGELALPVPAAPEGTSGSETQDVRDKPNQGGTEPNTSGQPQAAKFTQDVIHPRIVESVHKKPFMKQTCFRHPEIPSSLDPRREGSPRGMQDPPENGETGVIAEGVVAWGLMGESGSVVSCLAENASDGTCRHPSHSNPGVKGQEPTCQITVTGWDGESPSDTDASQSQHPWGVGQRGYLSPSRSPSFRRALQSPQQGNSFEIEEVHSAGEDESSQSETRSIMTSSPLSAVKRQRADMILREDSLQSDSSGFVEDDFQAQASPVEKE</sequence>
<dbReference type="Bgee" id="ENSLOCG00000005735">
    <property type="expression patterns" value="Expressed in pharyngeal gill and 12 other cell types or tissues"/>
</dbReference>
<evidence type="ECO:0000313" key="3">
    <source>
        <dbReference type="Ensembl" id="ENSLOCP00000006929.1"/>
    </source>
</evidence>
<dbReference type="PANTHER" id="PTHR17469">
    <property type="entry name" value="SPERM SPECIFIC ANTIGEN 2-RELATED"/>
    <property type="match status" value="1"/>
</dbReference>
<accession>W5MEX0</accession>
<dbReference type="GeneTree" id="ENSGT00940000160763"/>
<evidence type="ECO:0000259" key="2">
    <source>
        <dbReference type="SMART" id="SM01257"/>
    </source>
</evidence>
<dbReference type="AlphaFoldDB" id="W5MEX0"/>
<feature type="compositionally biased region" description="Polar residues" evidence="1">
    <location>
        <begin position="342"/>
        <end position="353"/>
    </location>
</feature>
<dbReference type="EMBL" id="AHAT01018777">
    <property type="status" value="NOT_ANNOTATED_CDS"/>
    <property type="molecule type" value="Genomic_DNA"/>
</dbReference>
<feature type="domain" description="ITPR-interacting" evidence="2">
    <location>
        <begin position="110"/>
        <end position="273"/>
    </location>
</feature>
<dbReference type="InterPro" id="IPR029325">
    <property type="entry name" value="ITPR-bd"/>
</dbReference>
<dbReference type="PANTHER" id="PTHR17469:SF1">
    <property type="entry name" value="PROTEIN TESPA1"/>
    <property type="match status" value="1"/>
</dbReference>
<name>W5MEX0_LEPOC</name>
<reference evidence="3" key="3">
    <citation type="submission" date="2025-09" db="UniProtKB">
        <authorList>
            <consortium name="Ensembl"/>
        </authorList>
    </citation>
    <scope>IDENTIFICATION</scope>
</reference>
<organism evidence="3 4">
    <name type="scientific">Lepisosteus oculatus</name>
    <name type="common">Spotted gar</name>
    <dbReference type="NCBI Taxonomy" id="7918"/>
    <lineage>
        <taxon>Eukaryota</taxon>
        <taxon>Metazoa</taxon>
        <taxon>Chordata</taxon>
        <taxon>Craniata</taxon>
        <taxon>Vertebrata</taxon>
        <taxon>Euteleostomi</taxon>
        <taxon>Actinopterygii</taxon>
        <taxon>Neopterygii</taxon>
        <taxon>Holostei</taxon>
        <taxon>Semionotiformes</taxon>
        <taxon>Lepisosteidae</taxon>
        <taxon>Lepisosteus</taxon>
    </lineage>
</organism>
<dbReference type="GO" id="GO:0005102">
    <property type="term" value="F:signaling receptor binding"/>
    <property type="evidence" value="ECO:0007669"/>
    <property type="project" value="InterPro"/>
</dbReference>
<dbReference type="InterPro" id="IPR043444">
    <property type="entry name" value="TESPA1-like"/>
</dbReference>
<dbReference type="InParanoid" id="W5MEX0"/>
<feature type="compositionally biased region" description="Polar residues" evidence="1">
    <location>
        <begin position="528"/>
        <end position="540"/>
    </location>
</feature>
<dbReference type="FunCoup" id="W5MEX0">
    <property type="interactions" value="33"/>
</dbReference>
<feature type="region of interest" description="Disordered" evidence="1">
    <location>
        <begin position="384"/>
        <end position="410"/>
    </location>
</feature>
<protein>
    <recommendedName>
        <fullName evidence="2">ITPR-interacting domain-containing protein</fullName>
    </recommendedName>
</protein>
<proteinExistence type="predicted"/>